<reference evidence="1" key="2">
    <citation type="journal article" date="2015" name="Data Brief">
        <title>Shoot transcriptome of the giant reed, Arundo donax.</title>
        <authorList>
            <person name="Barrero R.A."/>
            <person name="Guerrero F.D."/>
            <person name="Moolhuijzen P."/>
            <person name="Goolsby J.A."/>
            <person name="Tidwell J."/>
            <person name="Bellgard S.E."/>
            <person name="Bellgard M.I."/>
        </authorList>
    </citation>
    <scope>NUCLEOTIDE SEQUENCE</scope>
    <source>
        <tissue evidence="1">Shoot tissue taken approximately 20 cm above the soil surface</tissue>
    </source>
</reference>
<protein>
    <submittedName>
        <fullName evidence="1">Uncharacterized protein</fullName>
    </submittedName>
</protein>
<dbReference type="AlphaFoldDB" id="A0A0A9DU89"/>
<proteinExistence type="predicted"/>
<accession>A0A0A9DU89</accession>
<evidence type="ECO:0000313" key="1">
    <source>
        <dbReference type="EMBL" id="JAD90268.1"/>
    </source>
</evidence>
<dbReference type="EMBL" id="GBRH01207627">
    <property type="protein sequence ID" value="JAD90268.1"/>
    <property type="molecule type" value="Transcribed_RNA"/>
</dbReference>
<name>A0A0A9DU89_ARUDO</name>
<organism evidence="1">
    <name type="scientific">Arundo donax</name>
    <name type="common">Giant reed</name>
    <name type="synonym">Donax arundinaceus</name>
    <dbReference type="NCBI Taxonomy" id="35708"/>
    <lineage>
        <taxon>Eukaryota</taxon>
        <taxon>Viridiplantae</taxon>
        <taxon>Streptophyta</taxon>
        <taxon>Embryophyta</taxon>
        <taxon>Tracheophyta</taxon>
        <taxon>Spermatophyta</taxon>
        <taxon>Magnoliopsida</taxon>
        <taxon>Liliopsida</taxon>
        <taxon>Poales</taxon>
        <taxon>Poaceae</taxon>
        <taxon>PACMAD clade</taxon>
        <taxon>Arundinoideae</taxon>
        <taxon>Arundineae</taxon>
        <taxon>Arundo</taxon>
    </lineage>
</organism>
<reference evidence="1" key="1">
    <citation type="submission" date="2014-09" db="EMBL/GenBank/DDBJ databases">
        <authorList>
            <person name="Magalhaes I.L.F."/>
            <person name="Oliveira U."/>
            <person name="Santos F.R."/>
            <person name="Vidigal T.H.D.A."/>
            <person name="Brescovit A.D."/>
            <person name="Santos A.J."/>
        </authorList>
    </citation>
    <scope>NUCLEOTIDE SEQUENCE</scope>
    <source>
        <tissue evidence="1">Shoot tissue taken approximately 20 cm above the soil surface</tissue>
    </source>
</reference>
<sequence length="37" mass="4583">MFMYLCVFCHFSIFIMHPQAEEYRADVLLFFGIFYRP</sequence>